<organism evidence="3 4">
    <name type="scientific">Neohortaea acidophila</name>
    <dbReference type="NCBI Taxonomy" id="245834"/>
    <lineage>
        <taxon>Eukaryota</taxon>
        <taxon>Fungi</taxon>
        <taxon>Dikarya</taxon>
        <taxon>Ascomycota</taxon>
        <taxon>Pezizomycotina</taxon>
        <taxon>Dothideomycetes</taxon>
        <taxon>Dothideomycetidae</taxon>
        <taxon>Mycosphaerellales</taxon>
        <taxon>Teratosphaeriaceae</taxon>
        <taxon>Neohortaea</taxon>
    </lineage>
</organism>
<protein>
    <submittedName>
        <fullName evidence="3">UreD urease accessory protein-domain-containing protein</fullName>
    </submittedName>
</protein>
<dbReference type="HAMAP" id="MF_01384">
    <property type="entry name" value="UreD"/>
    <property type="match status" value="1"/>
</dbReference>
<dbReference type="InterPro" id="IPR002669">
    <property type="entry name" value="UreD"/>
</dbReference>
<dbReference type="OrthoDB" id="5550464at2759"/>
<dbReference type="PANTHER" id="PTHR33643:SF1">
    <property type="entry name" value="UREASE ACCESSORY PROTEIN D"/>
    <property type="match status" value="1"/>
</dbReference>
<dbReference type="AlphaFoldDB" id="A0A6A6Q1Z2"/>
<dbReference type="EMBL" id="MU001632">
    <property type="protein sequence ID" value="KAF2486302.1"/>
    <property type="molecule type" value="Genomic_DNA"/>
</dbReference>
<keyword evidence="4" id="KW-1185">Reference proteome</keyword>
<gene>
    <name evidence="3" type="ORF">BDY17DRAFT_291227</name>
</gene>
<dbReference type="Pfam" id="PF01774">
    <property type="entry name" value="UreD"/>
    <property type="match status" value="1"/>
</dbReference>
<reference evidence="3" key="1">
    <citation type="journal article" date="2020" name="Stud. Mycol.">
        <title>101 Dothideomycetes genomes: a test case for predicting lifestyles and emergence of pathogens.</title>
        <authorList>
            <person name="Haridas S."/>
            <person name="Albert R."/>
            <person name="Binder M."/>
            <person name="Bloem J."/>
            <person name="Labutti K."/>
            <person name="Salamov A."/>
            <person name="Andreopoulos B."/>
            <person name="Baker S."/>
            <person name="Barry K."/>
            <person name="Bills G."/>
            <person name="Bluhm B."/>
            <person name="Cannon C."/>
            <person name="Castanera R."/>
            <person name="Culley D."/>
            <person name="Daum C."/>
            <person name="Ezra D."/>
            <person name="Gonzalez J."/>
            <person name="Henrissat B."/>
            <person name="Kuo A."/>
            <person name="Liang C."/>
            <person name="Lipzen A."/>
            <person name="Lutzoni F."/>
            <person name="Magnuson J."/>
            <person name="Mondo S."/>
            <person name="Nolan M."/>
            <person name="Ohm R."/>
            <person name="Pangilinan J."/>
            <person name="Park H.-J."/>
            <person name="Ramirez L."/>
            <person name="Alfaro M."/>
            <person name="Sun H."/>
            <person name="Tritt A."/>
            <person name="Yoshinaga Y."/>
            <person name="Zwiers L.-H."/>
            <person name="Turgeon B."/>
            <person name="Goodwin S."/>
            <person name="Spatafora J."/>
            <person name="Crous P."/>
            <person name="Grigoriev I."/>
        </authorList>
    </citation>
    <scope>NUCLEOTIDE SEQUENCE</scope>
    <source>
        <strain evidence="3">CBS 113389</strain>
    </source>
</reference>
<sequence length="336" mass="37014">MSSTFASPPSTPGNGIIHLALLPPNTPRLKTVKYQYPLKLISPGPLRTADEPYHSVHTVYLLTYGGGLVAGDTIDLHIILEQATRLVLLTQGSTKLFKSPSRDIISKQNTVVDLALGSALCFLPDPIQPFEKACFEQRQIYNLAVDEDAEGVSGTGSLCVLDWVCNGRPANGENWSFLRYGSKNEIYLCPVNGKRRLLLRDSLLLDDEGADGSVVTRMDGLGVYGTLILYGSVFRSLGQFFMDEFSVMPRIGGRKWDSGSEDGEEDVDEAAMKRAVRQRQELADGLLWSVASVRGCVVVKFGAKEVEGGRKWLRTMLIDEGSVWRELGERALLCLR</sequence>
<dbReference type="GO" id="GO:0016151">
    <property type="term" value="F:nickel cation binding"/>
    <property type="evidence" value="ECO:0007669"/>
    <property type="project" value="InterPro"/>
</dbReference>
<evidence type="ECO:0000256" key="1">
    <source>
        <dbReference type="ARBA" id="ARBA00007177"/>
    </source>
</evidence>
<proteinExistence type="inferred from homology"/>
<dbReference type="Proteomes" id="UP000799767">
    <property type="component" value="Unassembled WGS sequence"/>
</dbReference>
<dbReference type="RefSeq" id="XP_033592871.1">
    <property type="nucleotide sequence ID" value="XM_033732634.1"/>
</dbReference>
<name>A0A6A6Q1Z2_9PEZI</name>
<evidence type="ECO:0000256" key="2">
    <source>
        <dbReference type="ARBA" id="ARBA00023186"/>
    </source>
</evidence>
<evidence type="ECO:0000313" key="3">
    <source>
        <dbReference type="EMBL" id="KAF2486302.1"/>
    </source>
</evidence>
<comment type="similarity">
    <text evidence="1">Belongs to the UreD family.</text>
</comment>
<accession>A0A6A6Q1Z2</accession>
<dbReference type="GeneID" id="54473636"/>
<evidence type="ECO:0000313" key="4">
    <source>
        <dbReference type="Proteomes" id="UP000799767"/>
    </source>
</evidence>
<dbReference type="PANTHER" id="PTHR33643">
    <property type="entry name" value="UREASE ACCESSORY PROTEIN D"/>
    <property type="match status" value="1"/>
</dbReference>
<keyword evidence="2" id="KW-0143">Chaperone</keyword>